<accession>A0ABY7GV43</accession>
<dbReference type="SUPFAM" id="SSF51735">
    <property type="entry name" value="NAD(P)-binding Rossmann-fold domains"/>
    <property type="match status" value="1"/>
</dbReference>
<name>A0ABY7GV43_9BACT</name>
<dbReference type="EMBL" id="CP114040">
    <property type="protein sequence ID" value="WAS90770.1"/>
    <property type="molecule type" value="Genomic_DNA"/>
</dbReference>
<protein>
    <recommendedName>
        <fullName evidence="3">Short-chain dehydrogenase</fullName>
    </recommendedName>
</protein>
<keyword evidence="2" id="KW-1185">Reference proteome</keyword>
<proteinExistence type="predicted"/>
<evidence type="ECO:0008006" key="3">
    <source>
        <dbReference type="Google" id="ProtNLM"/>
    </source>
</evidence>
<evidence type="ECO:0000313" key="2">
    <source>
        <dbReference type="Proteomes" id="UP001164459"/>
    </source>
</evidence>
<dbReference type="RefSeq" id="WP_269033097.1">
    <property type="nucleotide sequence ID" value="NZ_CP114040.1"/>
</dbReference>
<organism evidence="1 2">
    <name type="scientific">Nannocystis punicea</name>
    <dbReference type="NCBI Taxonomy" id="2995304"/>
    <lineage>
        <taxon>Bacteria</taxon>
        <taxon>Pseudomonadati</taxon>
        <taxon>Myxococcota</taxon>
        <taxon>Polyangia</taxon>
        <taxon>Nannocystales</taxon>
        <taxon>Nannocystaceae</taxon>
        <taxon>Nannocystis</taxon>
    </lineage>
</organism>
<dbReference type="InterPro" id="IPR036291">
    <property type="entry name" value="NAD(P)-bd_dom_sf"/>
</dbReference>
<sequence>MPLALVTGGAVPLGAATTKALAAAGCDVTGQTLRVDGGLSVA</sequence>
<evidence type="ECO:0000313" key="1">
    <source>
        <dbReference type="EMBL" id="WAS90770.1"/>
    </source>
</evidence>
<reference evidence="1" key="1">
    <citation type="submission" date="2022-11" db="EMBL/GenBank/DDBJ databases">
        <title>Minimal conservation of predation-associated metabolite biosynthetic gene clusters underscores biosynthetic potential of Myxococcota including descriptions for ten novel species: Archangium lansinium sp. nov., Myxococcus landrumus sp. nov., Nannocystis bai.</title>
        <authorList>
            <person name="Ahearne A."/>
            <person name="Stevens C."/>
            <person name="Dowd S."/>
        </authorList>
    </citation>
    <scope>NUCLEOTIDE SEQUENCE</scope>
    <source>
        <strain evidence="1">Fl3</strain>
    </source>
</reference>
<dbReference type="Proteomes" id="UP001164459">
    <property type="component" value="Chromosome"/>
</dbReference>
<gene>
    <name evidence="1" type="ORF">O0S08_31670</name>
</gene>